<dbReference type="RefSeq" id="WP_167174705.1">
    <property type="nucleotide sequence ID" value="NZ_BAAAEJ010000003.1"/>
</dbReference>
<reference evidence="2 3" key="1">
    <citation type="journal article" date="2019" name="Int. J. Syst. Evol. Microbiol.">
        <title>The Global Catalogue of Microorganisms (GCM) 10K type strain sequencing project: providing services to taxonomists for standard genome sequencing and annotation.</title>
        <authorList>
            <consortium name="The Broad Institute Genomics Platform"/>
            <consortium name="The Broad Institute Genome Sequencing Center for Infectious Disease"/>
            <person name="Wu L."/>
            <person name="Ma J."/>
        </authorList>
    </citation>
    <scope>NUCLEOTIDE SEQUENCE [LARGE SCALE GENOMIC DNA]</scope>
    <source>
        <strain evidence="2 3">JCM 13476</strain>
    </source>
</reference>
<keyword evidence="2" id="KW-0378">Hydrolase</keyword>
<dbReference type="Pfam" id="PF12697">
    <property type="entry name" value="Abhydrolase_6"/>
    <property type="match status" value="1"/>
</dbReference>
<dbReference type="EMBL" id="BAAAEJ010000003">
    <property type="protein sequence ID" value="GAA0383894.1"/>
    <property type="molecule type" value="Genomic_DNA"/>
</dbReference>
<comment type="caution">
    <text evidence="2">The sequence shown here is derived from an EMBL/GenBank/DDBJ whole genome shotgun (WGS) entry which is preliminary data.</text>
</comment>
<protein>
    <submittedName>
        <fullName evidence="2">Alpha/beta hydrolase</fullName>
    </submittedName>
</protein>
<dbReference type="InterPro" id="IPR029058">
    <property type="entry name" value="AB_hydrolase_fold"/>
</dbReference>
<name>A0ABN0Y682_9CAUL</name>
<evidence type="ECO:0000313" key="2">
    <source>
        <dbReference type="EMBL" id="GAA0383894.1"/>
    </source>
</evidence>
<dbReference type="InterPro" id="IPR000073">
    <property type="entry name" value="AB_hydrolase_1"/>
</dbReference>
<sequence>MAIVLVSGFMADETLWDDMLEALAPYRPVIPVALREGETIEAMAQALLPALPAHFHLAGFSMGGYVAREIVRLAPDRVQSLILIATSARGDTDEMIRQRRSSLKSPPERFKGLSRPAIQSSLHPRLRDDADMLARVRDMGINLGGHVFHRQSYIARDGDLDRLSDINVPTLIIAADTDALRSPAEAQELANGISASLITIPDSGHMIPLEQPDALASTMTDWLQGF</sequence>
<dbReference type="Gene3D" id="3.40.50.1820">
    <property type="entry name" value="alpha/beta hydrolase"/>
    <property type="match status" value="1"/>
</dbReference>
<gene>
    <name evidence="2" type="ORF">GCM10009093_08560</name>
</gene>
<dbReference type="PANTHER" id="PTHR43798">
    <property type="entry name" value="MONOACYLGLYCEROL LIPASE"/>
    <property type="match status" value="1"/>
</dbReference>
<accession>A0ABN0Y682</accession>
<dbReference type="GO" id="GO:0016787">
    <property type="term" value="F:hydrolase activity"/>
    <property type="evidence" value="ECO:0007669"/>
    <property type="project" value="UniProtKB-KW"/>
</dbReference>
<dbReference type="SUPFAM" id="SSF53474">
    <property type="entry name" value="alpha/beta-Hydrolases"/>
    <property type="match status" value="1"/>
</dbReference>
<feature type="domain" description="AB hydrolase-1" evidence="1">
    <location>
        <begin position="3"/>
        <end position="217"/>
    </location>
</feature>
<dbReference type="Proteomes" id="UP001500791">
    <property type="component" value="Unassembled WGS sequence"/>
</dbReference>
<organism evidence="2 3">
    <name type="scientific">Brevundimonas terrae</name>
    <dbReference type="NCBI Taxonomy" id="363631"/>
    <lineage>
        <taxon>Bacteria</taxon>
        <taxon>Pseudomonadati</taxon>
        <taxon>Pseudomonadota</taxon>
        <taxon>Alphaproteobacteria</taxon>
        <taxon>Caulobacterales</taxon>
        <taxon>Caulobacteraceae</taxon>
        <taxon>Brevundimonas</taxon>
    </lineage>
</organism>
<evidence type="ECO:0000259" key="1">
    <source>
        <dbReference type="Pfam" id="PF12697"/>
    </source>
</evidence>
<dbReference type="InterPro" id="IPR050266">
    <property type="entry name" value="AB_hydrolase_sf"/>
</dbReference>
<proteinExistence type="predicted"/>
<keyword evidence="3" id="KW-1185">Reference proteome</keyword>
<evidence type="ECO:0000313" key="3">
    <source>
        <dbReference type="Proteomes" id="UP001500791"/>
    </source>
</evidence>